<proteinExistence type="predicted"/>
<feature type="compositionally biased region" description="Basic and acidic residues" evidence="1">
    <location>
        <begin position="291"/>
        <end position="306"/>
    </location>
</feature>
<evidence type="ECO:0000313" key="5">
    <source>
        <dbReference type="Proteomes" id="UP000317344"/>
    </source>
</evidence>
<name>A0A516X249_9ACTN</name>
<feature type="compositionally biased region" description="Basic residues" evidence="1">
    <location>
        <begin position="198"/>
        <end position="207"/>
    </location>
</feature>
<evidence type="ECO:0000259" key="3">
    <source>
        <dbReference type="Pfam" id="PF20177"/>
    </source>
</evidence>
<feature type="compositionally biased region" description="Low complexity" evidence="1">
    <location>
        <begin position="167"/>
        <end position="197"/>
    </location>
</feature>
<feature type="transmembrane region" description="Helical" evidence="2">
    <location>
        <begin position="56"/>
        <end position="75"/>
    </location>
</feature>
<dbReference type="KEGG" id="toy:FO059_07190"/>
<feature type="compositionally biased region" description="Low complexity" evidence="1">
    <location>
        <begin position="208"/>
        <end position="217"/>
    </location>
</feature>
<keyword evidence="2" id="KW-1133">Transmembrane helix</keyword>
<feature type="region of interest" description="Disordered" evidence="1">
    <location>
        <begin position="154"/>
        <end position="343"/>
    </location>
</feature>
<dbReference type="Pfam" id="PF20177">
    <property type="entry name" value="DUF6542"/>
    <property type="match status" value="1"/>
</dbReference>
<gene>
    <name evidence="4" type="ORF">FO059_07190</name>
</gene>
<keyword evidence="2" id="KW-0472">Membrane</keyword>
<keyword evidence="2" id="KW-0812">Transmembrane</keyword>
<keyword evidence="5" id="KW-1185">Reference proteome</keyword>
<feature type="compositionally biased region" description="Polar residues" evidence="1">
    <location>
        <begin position="261"/>
        <end position="275"/>
    </location>
</feature>
<feature type="transmembrane region" description="Helical" evidence="2">
    <location>
        <begin position="125"/>
        <end position="145"/>
    </location>
</feature>
<dbReference type="RefSeq" id="WP_143907578.1">
    <property type="nucleotide sequence ID" value="NZ_CP041765.1"/>
</dbReference>
<evidence type="ECO:0000256" key="2">
    <source>
        <dbReference type="SAM" id="Phobius"/>
    </source>
</evidence>
<sequence>MTDSPRTSPRRRGRVPLDQRSVLATTPGVPWWGALACAVAATLVGFLIDSARGDQLTWVFTVLYFLGCIAAVLMVRNRSLFTAMAQPPLILLIAVPLAYRSFAENPAAGLKGILFDIALPLVDRFPTMVVTTVIVVVIGAFRLTLFVQERRVATHGSAKNPTRRTTDGTAATAAAGAGAPNRGNADARARSRSGSTRGARRAGRGRPARAASAASDSRQTRSRNQDSGRAVPADAPARPGRRRAAGPGSTFDSDAPRNPGRAQQSSHPPHMNGTTPRRKTAAEAAAAAQVEFRHTPRTAPEDDGRRTARRLAVGYAADGGGRGSEPMHGDPAHPIPNVRYRGD</sequence>
<protein>
    <recommendedName>
        <fullName evidence="3">DUF6542 domain-containing protein</fullName>
    </recommendedName>
</protein>
<dbReference type="InterPro" id="IPR046672">
    <property type="entry name" value="DUF6542"/>
</dbReference>
<evidence type="ECO:0000256" key="1">
    <source>
        <dbReference type="SAM" id="MobiDB-lite"/>
    </source>
</evidence>
<feature type="transmembrane region" description="Helical" evidence="2">
    <location>
        <begin position="80"/>
        <end position="99"/>
    </location>
</feature>
<evidence type="ECO:0000313" key="4">
    <source>
        <dbReference type="EMBL" id="QDQ97159.1"/>
    </source>
</evidence>
<dbReference type="EMBL" id="CP041765">
    <property type="protein sequence ID" value="QDQ97159.1"/>
    <property type="molecule type" value="Genomic_DNA"/>
</dbReference>
<feature type="compositionally biased region" description="Low complexity" evidence="1">
    <location>
        <begin position="228"/>
        <end position="238"/>
    </location>
</feature>
<dbReference type="AlphaFoldDB" id="A0A516X249"/>
<reference evidence="4 5" key="1">
    <citation type="submission" date="2019-07" db="EMBL/GenBank/DDBJ databases">
        <title>Tomitella cavernea sp. nov., an actinomycete isolated from soil.</title>
        <authorList>
            <person name="Cheng J."/>
        </authorList>
    </citation>
    <scope>NUCLEOTIDE SEQUENCE [LARGE SCALE GENOMIC DNA]</scope>
    <source>
        <strain evidence="4 5">HY188</strain>
    </source>
</reference>
<feature type="domain" description="DUF6542" evidence="3">
    <location>
        <begin position="28"/>
        <end position="145"/>
    </location>
</feature>
<dbReference type="Proteomes" id="UP000317344">
    <property type="component" value="Chromosome"/>
</dbReference>
<organism evidence="4 5">
    <name type="scientific">Tomitella fengzijianii</name>
    <dbReference type="NCBI Taxonomy" id="2597660"/>
    <lineage>
        <taxon>Bacteria</taxon>
        <taxon>Bacillati</taxon>
        <taxon>Actinomycetota</taxon>
        <taxon>Actinomycetes</taxon>
        <taxon>Mycobacteriales</taxon>
        <taxon>Tomitella</taxon>
    </lineage>
</organism>
<feature type="transmembrane region" description="Helical" evidence="2">
    <location>
        <begin position="21"/>
        <end position="44"/>
    </location>
</feature>
<dbReference type="OrthoDB" id="5192877at2"/>
<accession>A0A516X249</accession>
<reference evidence="4 5" key="2">
    <citation type="submission" date="2019-07" db="EMBL/GenBank/DDBJ databases">
        <authorList>
            <person name="Huang Y."/>
        </authorList>
    </citation>
    <scope>NUCLEOTIDE SEQUENCE [LARGE SCALE GENOMIC DNA]</scope>
    <source>
        <strain evidence="4 5">HY188</strain>
    </source>
</reference>